<dbReference type="InterPro" id="IPR000742">
    <property type="entry name" value="EGF"/>
</dbReference>
<organism evidence="2">
    <name type="scientific">Guillardia theta (strain CCMP2712)</name>
    <name type="common">Cryptophyte</name>
    <dbReference type="NCBI Taxonomy" id="905079"/>
    <lineage>
        <taxon>Eukaryota</taxon>
        <taxon>Cryptophyceae</taxon>
        <taxon>Pyrenomonadales</taxon>
        <taxon>Geminigeraceae</taxon>
        <taxon>Guillardia</taxon>
    </lineage>
</organism>
<reference evidence="2 4" key="1">
    <citation type="journal article" date="2012" name="Nature">
        <title>Algal genomes reveal evolutionary mosaicism and the fate of nucleomorphs.</title>
        <authorList>
            <consortium name="DOE Joint Genome Institute"/>
            <person name="Curtis B.A."/>
            <person name="Tanifuji G."/>
            <person name="Burki F."/>
            <person name="Gruber A."/>
            <person name="Irimia M."/>
            <person name="Maruyama S."/>
            <person name="Arias M.C."/>
            <person name="Ball S.G."/>
            <person name="Gile G.H."/>
            <person name="Hirakawa Y."/>
            <person name="Hopkins J.F."/>
            <person name="Kuo A."/>
            <person name="Rensing S.A."/>
            <person name="Schmutz J."/>
            <person name="Symeonidi A."/>
            <person name="Elias M."/>
            <person name="Eveleigh R.J."/>
            <person name="Herman E.K."/>
            <person name="Klute M.J."/>
            <person name="Nakayama T."/>
            <person name="Obornik M."/>
            <person name="Reyes-Prieto A."/>
            <person name="Armbrust E.V."/>
            <person name="Aves S.J."/>
            <person name="Beiko R.G."/>
            <person name="Coutinho P."/>
            <person name="Dacks J.B."/>
            <person name="Durnford D.G."/>
            <person name="Fast N.M."/>
            <person name="Green B.R."/>
            <person name="Grisdale C.J."/>
            <person name="Hempel F."/>
            <person name="Henrissat B."/>
            <person name="Hoppner M.P."/>
            <person name="Ishida K."/>
            <person name="Kim E."/>
            <person name="Koreny L."/>
            <person name="Kroth P.G."/>
            <person name="Liu Y."/>
            <person name="Malik S.B."/>
            <person name="Maier U.G."/>
            <person name="McRose D."/>
            <person name="Mock T."/>
            <person name="Neilson J.A."/>
            <person name="Onodera N.T."/>
            <person name="Poole A.M."/>
            <person name="Pritham E.J."/>
            <person name="Richards T.A."/>
            <person name="Rocap G."/>
            <person name="Roy S.W."/>
            <person name="Sarai C."/>
            <person name="Schaack S."/>
            <person name="Shirato S."/>
            <person name="Slamovits C.H."/>
            <person name="Spencer D.F."/>
            <person name="Suzuki S."/>
            <person name="Worden A.Z."/>
            <person name="Zauner S."/>
            <person name="Barry K."/>
            <person name="Bell C."/>
            <person name="Bharti A.K."/>
            <person name="Crow J.A."/>
            <person name="Grimwood J."/>
            <person name="Kramer R."/>
            <person name="Lindquist E."/>
            <person name="Lucas S."/>
            <person name="Salamov A."/>
            <person name="McFadden G.I."/>
            <person name="Lane C.E."/>
            <person name="Keeling P.J."/>
            <person name="Gray M.W."/>
            <person name="Grigoriev I.V."/>
            <person name="Archibald J.M."/>
        </authorList>
    </citation>
    <scope>NUCLEOTIDE SEQUENCE</scope>
    <source>
        <strain evidence="2 4">CCMP2712</strain>
    </source>
</reference>
<keyword evidence="4" id="KW-1185">Reference proteome</keyword>
<evidence type="ECO:0000313" key="3">
    <source>
        <dbReference type="EnsemblProtists" id="EKX42631"/>
    </source>
</evidence>
<dbReference type="GeneID" id="17299273"/>
<protein>
    <recommendedName>
        <fullName evidence="1">EGF-like domain-containing protein</fullName>
    </recommendedName>
</protein>
<dbReference type="CDD" id="cd00055">
    <property type="entry name" value="EGF_Lam"/>
    <property type="match status" value="1"/>
</dbReference>
<dbReference type="KEGG" id="gtt:GUITHDRAFT_141050"/>
<accession>L1J281</accession>
<dbReference type="AlphaFoldDB" id="L1J281"/>
<evidence type="ECO:0000313" key="4">
    <source>
        <dbReference type="Proteomes" id="UP000011087"/>
    </source>
</evidence>
<dbReference type="PROSITE" id="PS00022">
    <property type="entry name" value="EGF_1"/>
    <property type="match status" value="1"/>
</dbReference>
<evidence type="ECO:0000313" key="2">
    <source>
        <dbReference type="EMBL" id="EKX42631.1"/>
    </source>
</evidence>
<name>L1J281_GUITC</name>
<proteinExistence type="predicted"/>
<dbReference type="Proteomes" id="UP000011087">
    <property type="component" value="Unassembled WGS sequence"/>
</dbReference>
<dbReference type="RefSeq" id="XP_005829611.1">
    <property type="nucleotide sequence ID" value="XM_005829554.1"/>
</dbReference>
<feature type="domain" description="EGF-like" evidence="1">
    <location>
        <begin position="43"/>
        <end position="54"/>
    </location>
</feature>
<reference evidence="4" key="2">
    <citation type="submission" date="2012-11" db="EMBL/GenBank/DDBJ databases">
        <authorList>
            <person name="Kuo A."/>
            <person name="Curtis B.A."/>
            <person name="Tanifuji G."/>
            <person name="Burki F."/>
            <person name="Gruber A."/>
            <person name="Irimia M."/>
            <person name="Maruyama S."/>
            <person name="Arias M.C."/>
            <person name="Ball S.G."/>
            <person name="Gile G.H."/>
            <person name="Hirakawa Y."/>
            <person name="Hopkins J.F."/>
            <person name="Rensing S.A."/>
            <person name="Schmutz J."/>
            <person name="Symeonidi A."/>
            <person name="Elias M."/>
            <person name="Eveleigh R.J."/>
            <person name="Herman E.K."/>
            <person name="Klute M.J."/>
            <person name="Nakayama T."/>
            <person name="Obornik M."/>
            <person name="Reyes-Prieto A."/>
            <person name="Armbrust E.V."/>
            <person name="Aves S.J."/>
            <person name="Beiko R.G."/>
            <person name="Coutinho P."/>
            <person name="Dacks J.B."/>
            <person name="Durnford D.G."/>
            <person name="Fast N.M."/>
            <person name="Green B.R."/>
            <person name="Grisdale C."/>
            <person name="Hempe F."/>
            <person name="Henrissat B."/>
            <person name="Hoppner M.P."/>
            <person name="Ishida K.-I."/>
            <person name="Kim E."/>
            <person name="Koreny L."/>
            <person name="Kroth P.G."/>
            <person name="Liu Y."/>
            <person name="Malik S.-B."/>
            <person name="Maier U.G."/>
            <person name="McRose D."/>
            <person name="Mock T."/>
            <person name="Neilson J.A."/>
            <person name="Onodera N.T."/>
            <person name="Poole A.M."/>
            <person name="Pritham E.J."/>
            <person name="Richards T.A."/>
            <person name="Rocap G."/>
            <person name="Roy S.W."/>
            <person name="Sarai C."/>
            <person name="Schaack S."/>
            <person name="Shirato S."/>
            <person name="Slamovits C.H."/>
            <person name="Spencer D.F."/>
            <person name="Suzuki S."/>
            <person name="Worden A.Z."/>
            <person name="Zauner S."/>
            <person name="Barry K."/>
            <person name="Bell C."/>
            <person name="Bharti A.K."/>
            <person name="Crow J.A."/>
            <person name="Grimwood J."/>
            <person name="Kramer R."/>
            <person name="Lindquist E."/>
            <person name="Lucas S."/>
            <person name="Salamov A."/>
            <person name="McFadden G.I."/>
            <person name="Lane C.E."/>
            <person name="Keeling P.J."/>
            <person name="Gray M.W."/>
            <person name="Grigoriev I.V."/>
            <person name="Archibald J.M."/>
        </authorList>
    </citation>
    <scope>NUCLEOTIDE SEQUENCE</scope>
    <source>
        <strain evidence="4">CCMP2712</strain>
    </source>
</reference>
<dbReference type="HOGENOM" id="CLU_981590_0_0_1"/>
<gene>
    <name evidence="2" type="ORF">GUITHDRAFT_141050</name>
</gene>
<evidence type="ECO:0000259" key="1">
    <source>
        <dbReference type="PROSITE" id="PS00022"/>
    </source>
</evidence>
<reference evidence="3" key="3">
    <citation type="submission" date="2015-06" db="UniProtKB">
        <authorList>
            <consortium name="EnsemblProtists"/>
        </authorList>
    </citation>
    <scope>IDENTIFICATION</scope>
</reference>
<dbReference type="EMBL" id="JH993015">
    <property type="protein sequence ID" value="EKX42631.1"/>
    <property type="molecule type" value="Genomic_DNA"/>
</dbReference>
<dbReference type="InterPro" id="IPR002049">
    <property type="entry name" value="LE_dom"/>
</dbReference>
<dbReference type="EnsemblProtists" id="EKX42631">
    <property type="protein sequence ID" value="EKX42631"/>
    <property type="gene ID" value="GUITHDRAFT_141050"/>
</dbReference>
<sequence length="284" mass="31414">MVEERILSLLEMAVFSSVRWNCSRHCPPQFGSCPPTDPVLGQCVCKPNRIGIDCSTHLLTDHLFLPPYRHPQDTSAWDHQELEGALREVAASQGSGSCAAPAALVTGYHPGGLTASLSLIASMLSLSFALNKKTLLWRKAEVEESDNTRSVQPFAWVPPKYQTKELAQELDIDGLMKRLGLLDGPFFGVHVRLGDSCVKWKELFNGDCLSPYELISHTKSASLLFLTRLSHSPQVDGESAEERRASSQPAASLYLDRLDPALRRFLSQEARLPRSTFNYGSDSD</sequence>
<dbReference type="PaxDb" id="55529-EKX42631"/>